<dbReference type="EMBL" id="MNAO01000006">
    <property type="protein sequence ID" value="OHV18127.1"/>
    <property type="molecule type" value="Genomic_DNA"/>
</dbReference>
<comment type="caution">
    <text evidence="1">The sequence shown here is derived from an EMBL/GenBank/DDBJ whole genome shotgun (WGS) entry which is preliminary data.</text>
</comment>
<name>A0A1S1PAE1_METEX</name>
<accession>A0A1S1PAE1</accession>
<proteinExistence type="predicted"/>
<protein>
    <submittedName>
        <fullName evidence="1">Uncharacterized protein</fullName>
    </submittedName>
</protein>
<evidence type="ECO:0000313" key="1">
    <source>
        <dbReference type="EMBL" id="OHV18127.1"/>
    </source>
</evidence>
<dbReference type="AlphaFoldDB" id="A0A1S1PAE1"/>
<evidence type="ECO:0000313" key="2">
    <source>
        <dbReference type="Proteomes" id="UP000180215"/>
    </source>
</evidence>
<gene>
    <name evidence="1" type="ORF">BK022_01195</name>
</gene>
<reference evidence="1 2" key="1">
    <citation type="submission" date="2016-10" db="EMBL/GenBank/DDBJ databases">
        <title>Draft genome sequence of Methylobacterium extorquens CP3, a seed endophyte of Crotalaria pumila with plant growth-promoting and metal tolerance properties.</title>
        <authorList>
            <person name="Sanchez-Lopez A.S."/>
            <person name="Van Hamme J.D."/>
            <person name="Thijs S."/>
            <person name="Mcammond B.M."/>
            <person name="Stevens V."/>
            <person name="Gonzalez-Chavez M.D.C."/>
            <person name="Vangronsveld J."/>
        </authorList>
    </citation>
    <scope>NUCLEOTIDE SEQUENCE [LARGE SCALE GENOMIC DNA]</scope>
    <source>
        <strain evidence="1 2">CP3</strain>
    </source>
</reference>
<dbReference type="Proteomes" id="UP000180215">
    <property type="component" value="Unassembled WGS sequence"/>
</dbReference>
<organism evidence="1 2">
    <name type="scientific">Methylorubrum extorquens</name>
    <name type="common">Methylobacterium dichloromethanicum</name>
    <name type="synonym">Methylobacterium extorquens</name>
    <dbReference type="NCBI Taxonomy" id="408"/>
    <lineage>
        <taxon>Bacteria</taxon>
        <taxon>Pseudomonadati</taxon>
        <taxon>Pseudomonadota</taxon>
        <taxon>Alphaproteobacteria</taxon>
        <taxon>Hyphomicrobiales</taxon>
        <taxon>Methylobacteriaceae</taxon>
        <taxon>Methylorubrum</taxon>
    </lineage>
</organism>
<sequence>MPARKNLDEAAILAAVLTGERYAAVAQRFGCTRPRVSQIARKHGYDGQAADLERRAMKRAGVKAEPVIPKRNGRPPKLEMVPPWAAEVADDYLDHLQEFDEFVAARHCRGLLRERHQAEAIDARLGRAA</sequence>